<organism evidence="2 3">
    <name type="scientific">Desulfoluna butyratoxydans</name>
    <dbReference type="NCBI Taxonomy" id="231438"/>
    <lineage>
        <taxon>Bacteria</taxon>
        <taxon>Pseudomonadati</taxon>
        <taxon>Thermodesulfobacteriota</taxon>
        <taxon>Desulfobacteria</taxon>
        <taxon>Desulfobacterales</taxon>
        <taxon>Desulfolunaceae</taxon>
        <taxon>Desulfoluna</taxon>
    </lineage>
</organism>
<evidence type="ECO:0000313" key="3">
    <source>
        <dbReference type="Proteomes" id="UP000507962"/>
    </source>
</evidence>
<accession>A0A4V6ILZ8</accession>
<sequence length="337" mass="36664">MNVYKKTRASHLVVTCVLLTVLLAFSVTAAAVSLPPRFYHKTLIGTNFTPILGLSMDGNVNPLDPSYTINADANIDANIVFAGYARNFALFGRSAQFAYLQPMGDISIRSTYGSANPIDSSANGFGDPFFEFNINLIGPGPQRNLPDALRYNPGFSVDFLADLSVPLGEYNKGEAINMGMNRFWGRIGLPMIYQIGDVWGPGHRTSLEIIPAVILYGDNDDYGPTGNLTQSTDPGFSIAAHLTHDLSDNLWASLDYTYLQLGDSEVGPIETDGENFSSVGATIGTQLTRNLVLDLGYQTTINDSDPGDIRMSTFSFSLTFFWAPLLDGLHRIGSDME</sequence>
<gene>
    <name evidence="2" type="ORF">MSL71_48040</name>
</gene>
<dbReference type="InterPro" id="IPR025737">
    <property type="entry name" value="FApF"/>
</dbReference>
<keyword evidence="1" id="KW-0732">Signal</keyword>
<dbReference type="Pfam" id="PF13557">
    <property type="entry name" value="Phenol_MetA_deg"/>
    <property type="match status" value="1"/>
</dbReference>
<dbReference type="RefSeq" id="WP_180146300.1">
    <property type="nucleotide sequence ID" value="NZ_CAADHO010000013.1"/>
</dbReference>
<dbReference type="AlphaFoldDB" id="A0A4V6ILZ8"/>
<dbReference type="EMBL" id="CAADHO010000013">
    <property type="protein sequence ID" value="VFQ47118.1"/>
    <property type="molecule type" value="Genomic_DNA"/>
</dbReference>
<keyword evidence="3" id="KW-1185">Reference proteome</keyword>
<proteinExistence type="predicted"/>
<feature type="chain" id="PRO_5020758025" evidence="1">
    <location>
        <begin position="30"/>
        <end position="337"/>
    </location>
</feature>
<evidence type="ECO:0000313" key="2">
    <source>
        <dbReference type="EMBL" id="VFQ47118.1"/>
    </source>
</evidence>
<reference evidence="2 3" key="1">
    <citation type="submission" date="2019-03" db="EMBL/GenBank/DDBJ databases">
        <authorList>
            <person name="Nijsse B."/>
        </authorList>
    </citation>
    <scope>NUCLEOTIDE SEQUENCE [LARGE SCALE GENOMIC DNA]</scope>
    <source>
        <strain evidence="2">Desulfoluna butyratoxydans MSL71</strain>
    </source>
</reference>
<evidence type="ECO:0000256" key="1">
    <source>
        <dbReference type="SAM" id="SignalP"/>
    </source>
</evidence>
<protein>
    <submittedName>
        <fullName evidence="2">Meta-pathway of phenol degradation putative</fullName>
    </submittedName>
</protein>
<name>A0A4V6ILZ8_9BACT</name>
<feature type="signal peptide" evidence="1">
    <location>
        <begin position="1"/>
        <end position="29"/>
    </location>
</feature>
<dbReference type="Proteomes" id="UP000507962">
    <property type="component" value="Unassembled WGS sequence"/>
</dbReference>